<keyword evidence="1" id="KW-0812">Transmembrane</keyword>
<evidence type="ECO:0000256" key="1">
    <source>
        <dbReference type="SAM" id="Phobius"/>
    </source>
</evidence>
<protein>
    <recommendedName>
        <fullName evidence="4">Heme exporter protein D</fullName>
    </recommendedName>
</protein>
<accession>A0ABQ3P8A2</accession>
<gene>
    <name evidence="2" type="ORF">Shyd_26190</name>
</gene>
<organism evidence="2 3">
    <name type="scientific">Streptomyces hydrogenans</name>
    <dbReference type="NCBI Taxonomy" id="1873719"/>
    <lineage>
        <taxon>Bacteria</taxon>
        <taxon>Bacillati</taxon>
        <taxon>Actinomycetota</taxon>
        <taxon>Actinomycetes</taxon>
        <taxon>Kitasatosporales</taxon>
        <taxon>Streptomycetaceae</taxon>
        <taxon>Streptomyces</taxon>
    </lineage>
</organism>
<keyword evidence="1" id="KW-0472">Membrane</keyword>
<proteinExistence type="predicted"/>
<comment type="caution">
    <text evidence="2">The sequence shown here is derived from an EMBL/GenBank/DDBJ whole genome shotgun (WGS) entry which is preliminary data.</text>
</comment>
<evidence type="ECO:0008006" key="4">
    <source>
        <dbReference type="Google" id="ProtNLM"/>
    </source>
</evidence>
<name>A0ABQ3P8A2_9ACTN</name>
<feature type="transmembrane region" description="Helical" evidence="1">
    <location>
        <begin position="6"/>
        <end position="31"/>
    </location>
</feature>
<evidence type="ECO:0000313" key="2">
    <source>
        <dbReference type="EMBL" id="GHI21248.1"/>
    </source>
</evidence>
<keyword evidence="3" id="KW-1185">Reference proteome</keyword>
<sequence length="54" mass="5771">METVGYLIAALAWGGVIGAVLVTVIGSFVVVRWRRRTIAALERAELEADSQPSA</sequence>
<keyword evidence="1" id="KW-1133">Transmembrane helix</keyword>
<evidence type="ECO:0000313" key="3">
    <source>
        <dbReference type="Proteomes" id="UP001052739"/>
    </source>
</evidence>
<dbReference type="EMBL" id="BNDW01000019">
    <property type="protein sequence ID" value="GHI21248.1"/>
    <property type="molecule type" value="Genomic_DNA"/>
</dbReference>
<reference evidence="2" key="1">
    <citation type="submission" date="2024-05" db="EMBL/GenBank/DDBJ databases">
        <title>Whole genome shotgun sequence of Streptomyces hydrogenans NBRC 13475.</title>
        <authorList>
            <person name="Komaki H."/>
            <person name="Tamura T."/>
        </authorList>
    </citation>
    <scope>NUCLEOTIDE SEQUENCE</scope>
    <source>
        <strain evidence="2">NBRC 13475</strain>
    </source>
</reference>
<dbReference type="Proteomes" id="UP001052739">
    <property type="component" value="Unassembled WGS sequence"/>
</dbReference>